<proteinExistence type="predicted"/>
<dbReference type="EMBL" id="JASSVS010000005">
    <property type="protein sequence ID" value="MDL0431872.1"/>
    <property type="molecule type" value="Genomic_DNA"/>
</dbReference>
<evidence type="ECO:0000256" key="6">
    <source>
        <dbReference type="SAM" id="Phobius"/>
    </source>
</evidence>
<evidence type="ECO:0000256" key="4">
    <source>
        <dbReference type="ARBA" id="ARBA00022989"/>
    </source>
</evidence>
<evidence type="ECO:0000313" key="8">
    <source>
        <dbReference type="EMBL" id="MDL0431872.1"/>
    </source>
</evidence>
<dbReference type="PANTHER" id="PTHR35007:SF2">
    <property type="entry name" value="PILUS ASSEMBLE PROTEIN"/>
    <property type="match status" value="1"/>
</dbReference>
<evidence type="ECO:0000313" key="9">
    <source>
        <dbReference type="Proteomes" id="UP001227964"/>
    </source>
</evidence>
<evidence type="ECO:0000259" key="7">
    <source>
        <dbReference type="Pfam" id="PF00482"/>
    </source>
</evidence>
<dbReference type="PANTHER" id="PTHR35007">
    <property type="entry name" value="INTEGRAL MEMBRANE PROTEIN-RELATED"/>
    <property type="match status" value="1"/>
</dbReference>
<dbReference type="RefSeq" id="WP_285391006.1">
    <property type="nucleotide sequence ID" value="NZ_JASSVS010000005.1"/>
</dbReference>
<keyword evidence="9" id="KW-1185">Reference proteome</keyword>
<dbReference type="Proteomes" id="UP001227964">
    <property type="component" value="Unassembled WGS sequence"/>
</dbReference>
<comment type="subcellular location">
    <subcellularLocation>
        <location evidence="1">Cell membrane</location>
        <topology evidence="1">Multi-pass membrane protein</topology>
    </subcellularLocation>
</comment>
<dbReference type="InterPro" id="IPR018076">
    <property type="entry name" value="T2SS_GspF_dom"/>
</dbReference>
<gene>
    <name evidence="8" type="ORF">QPM17_12075</name>
</gene>
<keyword evidence="5 6" id="KW-0472">Membrane</keyword>
<keyword evidence="3 6" id="KW-0812">Transmembrane</keyword>
<organism evidence="8 9">
    <name type="scientific">Marinobacter azerbaijanicus</name>
    <dbReference type="NCBI Taxonomy" id="3050455"/>
    <lineage>
        <taxon>Bacteria</taxon>
        <taxon>Pseudomonadati</taxon>
        <taxon>Pseudomonadota</taxon>
        <taxon>Gammaproteobacteria</taxon>
        <taxon>Pseudomonadales</taxon>
        <taxon>Marinobacteraceae</taxon>
        <taxon>Marinobacter</taxon>
    </lineage>
</organism>
<keyword evidence="4 6" id="KW-1133">Transmembrane helix</keyword>
<reference evidence="8 9" key="1">
    <citation type="submission" date="2023-06" db="EMBL/GenBank/DDBJ databases">
        <title>Marinobacter azerbaijanicus a moderately halophilic, isolated from Urmia Lake in Azerbaijan region of Iran.</title>
        <authorList>
            <person name="Sanchez-Porro C."/>
            <person name="Aghdam E.M."/>
            <person name="Saheb S.M."/>
            <person name="Tarhriz V."/>
            <person name="Kazemi E."/>
            <person name="Ammozegar M.A."/>
            <person name="Ventosa A."/>
            <person name="Hejazi M.S."/>
        </authorList>
    </citation>
    <scope>NUCLEOTIDE SEQUENCE [LARGE SCALE GENOMIC DNA]</scope>
    <source>
        <strain evidence="8 9">TBZ242</strain>
    </source>
</reference>
<feature type="transmembrane region" description="Helical" evidence="6">
    <location>
        <begin position="99"/>
        <end position="128"/>
    </location>
</feature>
<feature type="transmembrane region" description="Helical" evidence="6">
    <location>
        <begin position="265"/>
        <end position="288"/>
    </location>
</feature>
<evidence type="ECO:0000256" key="3">
    <source>
        <dbReference type="ARBA" id="ARBA00022692"/>
    </source>
</evidence>
<comment type="caution">
    <text evidence="8">The sequence shown here is derived from an EMBL/GenBank/DDBJ whole genome shotgun (WGS) entry which is preliminary data.</text>
</comment>
<evidence type="ECO:0000256" key="5">
    <source>
        <dbReference type="ARBA" id="ARBA00023136"/>
    </source>
</evidence>
<accession>A0ABT7ICK1</accession>
<feature type="domain" description="Type II secretion system protein GspF" evidence="7">
    <location>
        <begin position="155"/>
        <end position="279"/>
    </location>
</feature>
<name>A0ABT7ICK1_9GAMM</name>
<keyword evidence="2" id="KW-1003">Cell membrane</keyword>
<evidence type="ECO:0000256" key="2">
    <source>
        <dbReference type="ARBA" id="ARBA00022475"/>
    </source>
</evidence>
<protein>
    <submittedName>
        <fullName evidence="8">Type II secretion system F family protein</fullName>
    </submittedName>
</protein>
<sequence length="293" mass="32226">MVDLWFLLSAAAALFALWMAGYLAPRWALRARIHERLKNRGAGVKVAGDEDISGFLAELGESFTGLAAIQGDYEDMEAALETTGRNRQQSQATYMMLCWLLPLIVIVLGFVITGPAAGMIIAAAAFLLPRRVIRTMGTNAEKKQNLEAIELCHMTRMLMEAGLSIERALRLVAVQARPIMPHLASRLDRFNRVMESGADRSKALDELGRNRRIVVLRSYVNLMKQSGTLGAGVTSSLDQIIREAQQTARSRLSEETNRVGAKMTIVMMVFLLPGLFLLIGGPAVLSIVDTLNR</sequence>
<evidence type="ECO:0000256" key="1">
    <source>
        <dbReference type="ARBA" id="ARBA00004651"/>
    </source>
</evidence>
<dbReference type="Pfam" id="PF00482">
    <property type="entry name" value="T2SSF"/>
    <property type="match status" value="1"/>
</dbReference>